<protein>
    <submittedName>
        <fullName evidence="1">Uncharacterized protein</fullName>
    </submittedName>
</protein>
<dbReference type="AlphaFoldDB" id="A0A445D2Y3"/>
<accession>A0A445D2Y3</accession>
<dbReference type="Proteomes" id="UP000289738">
    <property type="component" value="Chromosome A05"/>
</dbReference>
<name>A0A445D2Y3_ARAHY</name>
<comment type="caution">
    <text evidence="1">The sequence shown here is derived from an EMBL/GenBank/DDBJ whole genome shotgun (WGS) entry which is preliminary data.</text>
</comment>
<proteinExistence type="predicted"/>
<gene>
    <name evidence="1" type="ORF">Ahy_A05g023236</name>
</gene>
<reference evidence="1 2" key="1">
    <citation type="submission" date="2019-01" db="EMBL/GenBank/DDBJ databases">
        <title>Sequencing of cultivated peanut Arachis hypogaea provides insights into genome evolution and oil improvement.</title>
        <authorList>
            <person name="Chen X."/>
        </authorList>
    </citation>
    <scope>NUCLEOTIDE SEQUENCE [LARGE SCALE GENOMIC DNA]</scope>
    <source>
        <strain evidence="2">cv. Fuhuasheng</strain>
        <tissue evidence="1">Leaves</tissue>
    </source>
</reference>
<evidence type="ECO:0000313" key="2">
    <source>
        <dbReference type="Proteomes" id="UP000289738"/>
    </source>
</evidence>
<organism evidence="1 2">
    <name type="scientific">Arachis hypogaea</name>
    <name type="common">Peanut</name>
    <dbReference type="NCBI Taxonomy" id="3818"/>
    <lineage>
        <taxon>Eukaryota</taxon>
        <taxon>Viridiplantae</taxon>
        <taxon>Streptophyta</taxon>
        <taxon>Embryophyta</taxon>
        <taxon>Tracheophyta</taxon>
        <taxon>Spermatophyta</taxon>
        <taxon>Magnoliopsida</taxon>
        <taxon>eudicotyledons</taxon>
        <taxon>Gunneridae</taxon>
        <taxon>Pentapetalae</taxon>
        <taxon>rosids</taxon>
        <taxon>fabids</taxon>
        <taxon>Fabales</taxon>
        <taxon>Fabaceae</taxon>
        <taxon>Papilionoideae</taxon>
        <taxon>50 kb inversion clade</taxon>
        <taxon>dalbergioids sensu lato</taxon>
        <taxon>Dalbergieae</taxon>
        <taxon>Pterocarpus clade</taxon>
        <taxon>Arachis</taxon>
    </lineage>
</organism>
<evidence type="ECO:0000313" key="1">
    <source>
        <dbReference type="EMBL" id="RYR57515.1"/>
    </source>
</evidence>
<sequence length="102" mass="11266">MDVILHASFIILEVNYKVMMGINSVKILKIPISDIVGGYVPQNQVQFLSYKLWDRKVKRNGVINFSVRVKMSVVSLVNGVPPPAGNSSNTVVTGIPVKTHFI</sequence>
<keyword evidence="2" id="KW-1185">Reference proteome</keyword>
<dbReference type="EMBL" id="SDMP01000005">
    <property type="protein sequence ID" value="RYR57515.1"/>
    <property type="molecule type" value="Genomic_DNA"/>
</dbReference>